<dbReference type="GO" id="GO:0006406">
    <property type="term" value="P:mRNA export from nucleus"/>
    <property type="evidence" value="ECO:0007669"/>
    <property type="project" value="TreeGrafter"/>
</dbReference>
<dbReference type="PANTHER" id="PTHR12436:SF3">
    <property type="entry name" value="GERMINAL-CENTER ASSOCIATED NUCLEAR PROTEIN"/>
    <property type="match status" value="1"/>
</dbReference>
<evidence type="ECO:0000313" key="3">
    <source>
        <dbReference type="Proteomes" id="UP000784294"/>
    </source>
</evidence>
<evidence type="ECO:0000313" key="2">
    <source>
        <dbReference type="EMBL" id="VEL42338.1"/>
    </source>
</evidence>
<evidence type="ECO:0000259" key="1">
    <source>
        <dbReference type="Pfam" id="PF03399"/>
    </source>
</evidence>
<name>A0A3S5APX4_9PLAT</name>
<dbReference type="GO" id="GO:0070390">
    <property type="term" value="C:transcription export complex 2"/>
    <property type="evidence" value="ECO:0007669"/>
    <property type="project" value="TreeGrafter"/>
</dbReference>
<feature type="domain" description="SAC3/GANP/THP3 conserved" evidence="1">
    <location>
        <begin position="7"/>
        <end position="90"/>
    </location>
</feature>
<comment type="caution">
    <text evidence="2">The sequence shown here is derived from an EMBL/GenBank/DDBJ whole genome shotgun (WGS) entry which is preliminary data.</text>
</comment>
<dbReference type="InterPro" id="IPR005062">
    <property type="entry name" value="SAC3/GANP/THP3_conserved"/>
</dbReference>
<dbReference type="InterPro" id="IPR045107">
    <property type="entry name" value="SAC3/GANP/THP3"/>
</dbReference>
<gene>
    <name evidence="2" type="ORF">PXEA_LOCUS35778</name>
</gene>
<proteinExistence type="predicted"/>
<dbReference type="Pfam" id="PF03399">
    <property type="entry name" value="SAC3_GANP"/>
    <property type="match status" value="1"/>
</dbReference>
<dbReference type="GO" id="GO:0005737">
    <property type="term" value="C:cytoplasm"/>
    <property type="evidence" value="ECO:0007669"/>
    <property type="project" value="TreeGrafter"/>
</dbReference>
<dbReference type="Gene3D" id="1.25.40.990">
    <property type="match status" value="1"/>
</dbReference>
<reference evidence="2" key="1">
    <citation type="submission" date="2018-11" db="EMBL/GenBank/DDBJ databases">
        <authorList>
            <consortium name="Pathogen Informatics"/>
        </authorList>
    </citation>
    <scope>NUCLEOTIDE SEQUENCE</scope>
</reference>
<sequence length="93" mass="10538">MPAKRLGNEVQKFTPDVRKSKHVQFALAVHQAVTEVNYVRFFRLARCGDCLPVCLMHRYFGQVRGQALVRMAAAFAGHPRKEVQVRSLLSLVS</sequence>
<dbReference type="Proteomes" id="UP000784294">
    <property type="component" value="Unassembled WGS sequence"/>
</dbReference>
<dbReference type="PANTHER" id="PTHR12436">
    <property type="entry name" value="80 KDA MCM3-ASSOCIATED PROTEIN"/>
    <property type="match status" value="1"/>
</dbReference>
<dbReference type="AlphaFoldDB" id="A0A3S5APX4"/>
<protein>
    <recommendedName>
        <fullName evidence="1">SAC3/GANP/THP3 conserved domain-containing protein</fullName>
    </recommendedName>
</protein>
<organism evidence="2 3">
    <name type="scientific">Protopolystoma xenopodis</name>
    <dbReference type="NCBI Taxonomy" id="117903"/>
    <lineage>
        <taxon>Eukaryota</taxon>
        <taxon>Metazoa</taxon>
        <taxon>Spiralia</taxon>
        <taxon>Lophotrochozoa</taxon>
        <taxon>Platyhelminthes</taxon>
        <taxon>Monogenea</taxon>
        <taxon>Polyopisthocotylea</taxon>
        <taxon>Polystomatidea</taxon>
        <taxon>Polystomatidae</taxon>
        <taxon>Protopolystoma</taxon>
    </lineage>
</organism>
<keyword evidence="3" id="KW-1185">Reference proteome</keyword>
<dbReference type="EMBL" id="CAAALY010273868">
    <property type="protein sequence ID" value="VEL42338.1"/>
    <property type="molecule type" value="Genomic_DNA"/>
</dbReference>
<accession>A0A3S5APX4</accession>
<dbReference type="OrthoDB" id="21502at2759"/>